<keyword evidence="2" id="KW-1185">Reference proteome</keyword>
<comment type="caution">
    <text evidence="1">The sequence shown here is derived from an EMBL/GenBank/DDBJ whole genome shotgun (WGS) entry which is preliminary data.</text>
</comment>
<dbReference type="EMBL" id="PKPP01001194">
    <property type="protein sequence ID" value="PWA84761.1"/>
    <property type="molecule type" value="Genomic_DNA"/>
</dbReference>
<sequence length="101" mass="10856">MEYVNEFVVTSILSAFVLSEFVGVGRSIHCLGFKFGLLGHVSVGNAIVTLYSKCGSLDEVVGVGRSIHCLGFRYGLLDFVVMGWWFGESMVVGVDGGGLKM</sequence>
<dbReference type="Proteomes" id="UP000245207">
    <property type="component" value="Unassembled WGS sequence"/>
</dbReference>
<organism evidence="1 2">
    <name type="scientific">Artemisia annua</name>
    <name type="common">Sweet wormwood</name>
    <dbReference type="NCBI Taxonomy" id="35608"/>
    <lineage>
        <taxon>Eukaryota</taxon>
        <taxon>Viridiplantae</taxon>
        <taxon>Streptophyta</taxon>
        <taxon>Embryophyta</taxon>
        <taxon>Tracheophyta</taxon>
        <taxon>Spermatophyta</taxon>
        <taxon>Magnoliopsida</taxon>
        <taxon>eudicotyledons</taxon>
        <taxon>Gunneridae</taxon>
        <taxon>Pentapetalae</taxon>
        <taxon>asterids</taxon>
        <taxon>campanulids</taxon>
        <taxon>Asterales</taxon>
        <taxon>Asteraceae</taxon>
        <taxon>Asteroideae</taxon>
        <taxon>Anthemideae</taxon>
        <taxon>Artemisiinae</taxon>
        <taxon>Artemisia</taxon>
    </lineage>
</organism>
<evidence type="ECO:0000313" key="2">
    <source>
        <dbReference type="Proteomes" id="UP000245207"/>
    </source>
</evidence>
<dbReference type="AlphaFoldDB" id="A0A2U1PG67"/>
<proteinExistence type="predicted"/>
<dbReference type="STRING" id="35608.A0A2U1PG67"/>
<evidence type="ECO:0000313" key="1">
    <source>
        <dbReference type="EMBL" id="PWA84761.1"/>
    </source>
</evidence>
<reference evidence="1 2" key="1">
    <citation type="journal article" date="2018" name="Mol. Plant">
        <title>The genome of Artemisia annua provides insight into the evolution of Asteraceae family and artemisinin biosynthesis.</title>
        <authorList>
            <person name="Shen Q."/>
            <person name="Zhang L."/>
            <person name="Liao Z."/>
            <person name="Wang S."/>
            <person name="Yan T."/>
            <person name="Shi P."/>
            <person name="Liu M."/>
            <person name="Fu X."/>
            <person name="Pan Q."/>
            <person name="Wang Y."/>
            <person name="Lv Z."/>
            <person name="Lu X."/>
            <person name="Zhang F."/>
            <person name="Jiang W."/>
            <person name="Ma Y."/>
            <person name="Chen M."/>
            <person name="Hao X."/>
            <person name="Li L."/>
            <person name="Tang Y."/>
            <person name="Lv G."/>
            <person name="Zhou Y."/>
            <person name="Sun X."/>
            <person name="Brodelius P.E."/>
            <person name="Rose J.K.C."/>
            <person name="Tang K."/>
        </authorList>
    </citation>
    <scope>NUCLEOTIDE SEQUENCE [LARGE SCALE GENOMIC DNA]</scope>
    <source>
        <strain evidence="2">cv. Huhao1</strain>
        <tissue evidence="1">Leaf</tissue>
    </source>
</reference>
<protein>
    <submittedName>
        <fullName evidence="1">Tetratricopeptide repeat (TPR)-like superfamily protein</fullName>
    </submittedName>
</protein>
<gene>
    <name evidence="1" type="ORF">CTI12_AA156060</name>
</gene>
<dbReference type="OrthoDB" id="9990610at2759"/>
<name>A0A2U1PG67_ARTAN</name>
<accession>A0A2U1PG67</accession>